<evidence type="ECO:0000256" key="1">
    <source>
        <dbReference type="ARBA" id="ARBA00006226"/>
    </source>
</evidence>
<dbReference type="OrthoDB" id="5326046at2"/>
<sequence>MGYVTRFTPHAQRDMLKIPRPDALRILYRLAELQKAMDGGDIAAFDIKALQGHSSRWRLRVGDYRVVYTLEDGHLIVWVMAVGNRRDIYRNL</sequence>
<comment type="similarity">
    <text evidence="1">Belongs to the RelE toxin family.</text>
</comment>
<protein>
    <submittedName>
        <fullName evidence="3">Type II toxin-antitoxin system RelE/ParE family toxin</fullName>
    </submittedName>
</protein>
<proteinExistence type="inferred from homology"/>
<dbReference type="SUPFAM" id="SSF143011">
    <property type="entry name" value="RelE-like"/>
    <property type="match status" value="1"/>
</dbReference>
<reference evidence="3 4" key="1">
    <citation type="submission" date="2019-03" db="EMBL/GenBank/DDBJ databases">
        <title>Draft genome sequences of novel Actinobacteria.</title>
        <authorList>
            <person name="Sahin N."/>
            <person name="Ay H."/>
            <person name="Saygin H."/>
        </authorList>
    </citation>
    <scope>NUCLEOTIDE SEQUENCE [LARGE SCALE GENOMIC DNA]</scope>
    <source>
        <strain evidence="3 4">JCM 30547</strain>
    </source>
</reference>
<accession>A0A4R4QDJ4</accession>
<comment type="caution">
    <text evidence="3">The sequence shown here is derived from an EMBL/GenBank/DDBJ whole genome shotgun (WGS) entry which is preliminary data.</text>
</comment>
<name>A0A4R4QDJ4_9ACTN</name>
<dbReference type="InterPro" id="IPR007712">
    <property type="entry name" value="RelE/ParE_toxin"/>
</dbReference>
<organism evidence="3 4">
    <name type="scientific">Kribbella albertanoniae</name>
    <dbReference type="NCBI Taxonomy" id="1266829"/>
    <lineage>
        <taxon>Bacteria</taxon>
        <taxon>Bacillati</taxon>
        <taxon>Actinomycetota</taxon>
        <taxon>Actinomycetes</taxon>
        <taxon>Propionibacteriales</taxon>
        <taxon>Kribbellaceae</taxon>
        <taxon>Kribbella</taxon>
    </lineage>
</organism>
<dbReference type="Pfam" id="PF05016">
    <property type="entry name" value="ParE_toxin"/>
    <property type="match status" value="1"/>
</dbReference>
<dbReference type="PANTHER" id="PTHR35601">
    <property type="entry name" value="TOXIN RELE"/>
    <property type="match status" value="1"/>
</dbReference>
<keyword evidence="4" id="KW-1185">Reference proteome</keyword>
<dbReference type="InterPro" id="IPR035093">
    <property type="entry name" value="RelE/ParE_toxin_dom_sf"/>
</dbReference>
<evidence type="ECO:0000313" key="3">
    <source>
        <dbReference type="EMBL" id="TDC33528.1"/>
    </source>
</evidence>
<dbReference type="AlphaFoldDB" id="A0A4R4QDJ4"/>
<dbReference type="RefSeq" id="WP_132403008.1">
    <property type="nucleotide sequence ID" value="NZ_SMKA01000013.1"/>
</dbReference>
<dbReference type="Gene3D" id="3.30.2310.20">
    <property type="entry name" value="RelE-like"/>
    <property type="match status" value="1"/>
</dbReference>
<evidence type="ECO:0000256" key="2">
    <source>
        <dbReference type="ARBA" id="ARBA00022649"/>
    </source>
</evidence>
<gene>
    <name evidence="3" type="ORF">E1261_05830</name>
</gene>
<evidence type="ECO:0000313" key="4">
    <source>
        <dbReference type="Proteomes" id="UP000295075"/>
    </source>
</evidence>
<keyword evidence="2" id="KW-1277">Toxin-antitoxin system</keyword>
<dbReference type="Proteomes" id="UP000295075">
    <property type="component" value="Unassembled WGS sequence"/>
</dbReference>
<dbReference type="EMBL" id="SMKA01000013">
    <property type="protein sequence ID" value="TDC33528.1"/>
    <property type="molecule type" value="Genomic_DNA"/>
</dbReference>
<dbReference type="PANTHER" id="PTHR35601:SF1">
    <property type="entry name" value="TOXIN RELE"/>
    <property type="match status" value="1"/>
</dbReference>